<dbReference type="InterPro" id="IPR001633">
    <property type="entry name" value="EAL_dom"/>
</dbReference>
<evidence type="ECO:0000313" key="3">
    <source>
        <dbReference type="Proteomes" id="UP000198981"/>
    </source>
</evidence>
<dbReference type="EMBL" id="FMUH01000010">
    <property type="protein sequence ID" value="SCX61020.1"/>
    <property type="molecule type" value="Genomic_DNA"/>
</dbReference>
<dbReference type="CDD" id="cd01948">
    <property type="entry name" value="EAL"/>
    <property type="match status" value="1"/>
</dbReference>
<evidence type="ECO:0000259" key="1">
    <source>
        <dbReference type="PROSITE" id="PS50883"/>
    </source>
</evidence>
<proteinExistence type="predicted"/>
<sequence length="362" mass="37818">MSVGHAVPAPRFPLPGRVARLLLASPVEHVLPVVVRAATELGLNAERAPGLVDVVDDSSPLDAGRFDRLLARLARELSVAETDVVRVATDPGDDDGIAFAAQLMAAPTLSVELARRGVTAEVGLLTEAELFPVYQPVVDLADGRTTGYEALLRGRVDGREVGGGDLFFLAAAAGWGDRLDRFAREAAVVGAAPWLGPADLFVNSSPEAVYRPEVCLTGTVQAVRAAGIAPHQVVFEVVEAHAARDRGHLLAVLEHHRAQGWRVALDDVGVGWSSLALVSALRPDVVKLDKALVARLDSGAARAVVGGLVEVAHSLGAVVVAEGVETQASADRARQLGVDLGQGWLFGRPARAADLVPEPLAG</sequence>
<dbReference type="Gene3D" id="3.20.20.450">
    <property type="entry name" value="EAL domain"/>
    <property type="match status" value="1"/>
</dbReference>
<dbReference type="Proteomes" id="UP000198981">
    <property type="component" value="Unassembled WGS sequence"/>
</dbReference>
<organism evidence="2 3">
    <name type="scientific">Klenkia marina</name>
    <dbReference type="NCBI Taxonomy" id="1960309"/>
    <lineage>
        <taxon>Bacteria</taxon>
        <taxon>Bacillati</taxon>
        <taxon>Actinomycetota</taxon>
        <taxon>Actinomycetes</taxon>
        <taxon>Geodermatophilales</taxon>
        <taxon>Geodermatophilaceae</taxon>
        <taxon>Klenkia</taxon>
    </lineage>
</organism>
<dbReference type="RefSeq" id="WP_092808037.1">
    <property type="nucleotide sequence ID" value="NZ_FMUH01000010.1"/>
</dbReference>
<dbReference type="SMART" id="SM00052">
    <property type="entry name" value="EAL"/>
    <property type="match status" value="1"/>
</dbReference>
<dbReference type="AlphaFoldDB" id="A0A1G4Z5U7"/>
<dbReference type="GO" id="GO:0071111">
    <property type="term" value="F:cyclic-guanylate-specific phosphodiesterase activity"/>
    <property type="evidence" value="ECO:0007669"/>
    <property type="project" value="InterPro"/>
</dbReference>
<dbReference type="SUPFAM" id="SSF141868">
    <property type="entry name" value="EAL domain-like"/>
    <property type="match status" value="1"/>
</dbReference>
<evidence type="ECO:0000313" key="2">
    <source>
        <dbReference type="EMBL" id="SCX61020.1"/>
    </source>
</evidence>
<dbReference type="PANTHER" id="PTHR33121">
    <property type="entry name" value="CYCLIC DI-GMP PHOSPHODIESTERASE PDEF"/>
    <property type="match status" value="1"/>
</dbReference>
<feature type="domain" description="EAL" evidence="1">
    <location>
        <begin position="113"/>
        <end position="362"/>
    </location>
</feature>
<dbReference type="PROSITE" id="PS50883">
    <property type="entry name" value="EAL"/>
    <property type="match status" value="1"/>
</dbReference>
<reference evidence="3" key="1">
    <citation type="submission" date="2016-10" db="EMBL/GenBank/DDBJ databases">
        <authorList>
            <person name="Varghese N."/>
            <person name="Submissions S."/>
        </authorList>
    </citation>
    <scope>NUCLEOTIDE SEQUENCE [LARGE SCALE GENOMIC DNA]</scope>
    <source>
        <strain evidence="3">DSM 45722</strain>
    </source>
</reference>
<keyword evidence="3" id="KW-1185">Reference proteome</keyword>
<dbReference type="STRING" id="1960309.SAMN03159343_0035"/>
<dbReference type="OrthoDB" id="1673646at2"/>
<dbReference type="InterPro" id="IPR050706">
    <property type="entry name" value="Cyclic-di-GMP_PDE-like"/>
</dbReference>
<dbReference type="PANTHER" id="PTHR33121:SF70">
    <property type="entry name" value="SIGNALING PROTEIN YKOW"/>
    <property type="match status" value="1"/>
</dbReference>
<accession>A0A1G4Z5U7</accession>
<dbReference type="InterPro" id="IPR035919">
    <property type="entry name" value="EAL_sf"/>
</dbReference>
<name>A0A1G4Z5U7_9ACTN</name>
<protein>
    <submittedName>
        <fullName evidence="2">EAL domain, c-di-GMP-specific phosphodiesterase class I (Or its enzymatically inactive variant)</fullName>
    </submittedName>
</protein>
<dbReference type="Pfam" id="PF00563">
    <property type="entry name" value="EAL"/>
    <property type="match status" value="1"/>
</dbReference>
<gene>
    <name evidence="2" type="ORF">SAMN03159343_0035</name>
</gene>